<organism evidence="1 2">
    <name type="scientific">Pyxidicoccus fallax</name>
    <dbReference type="NCBI Taxonomy" id="394095"/>
    <lineage>
        <taxon>Bacteria</taxon>
        <taxon>Pseudomonadati</taxon>
        <taxon>Myxococcota</taxon>
        <taxon>Myxococcia</taxon>
        <taxon>Myxococcales</taxon>
        <taxon>Cystobacterineae</taxon>
        <taxon>Myxococcaceae</taxon>
        <taxon>Pyxidicoccus</taxon>
    </lineage>
</organism>
<gene>
    <name evidence="1" type="ORF">HG543_43600</name>
</gene>
<dbReference type="Proteomes" id="UP000518300">
    <property type="component" value="Unassembled WGS sequence"/>
</dbReference>
<dbReference type="AlphaFoldDB" id="A0A848LUH3"/>
<protein>
    <submittedName>
        <fullName evidence="1">Uncharacterized protein</fullName>
    </submittedName>
</protein>
<comment type="caution">
    <text evidence="1">The sequence shown here is derived from an EMBL/GenBank/DDBJ whole genome shotgun (WGS) entry which is preliminary data.</text>
</comment>
<dbReference type="EMBL" id="JABBJJ010000343">
    <property type="protein sequence ID" value="NMO21688.1"/>
    <property type="molecule type" value="Genomic_DNA"/>
</dbReference>
<accession>A0A848LUH3</accession>
<evidence type="ECO:0000313" key="1">
    <source>
        <dbReference type="EMBL" id="NMO21688.1"/>
    </source>
</evidence>
<dbReference type="RefSeq" id="WP_169350865.1">
    <property type="nucleotide sequence ID" value="NZ_JABBJJ010000343.1"/>
</dbReference>
<reference evidence="1 2" key="1">
    <citation type="submission" date="2020-04" db="EMBL/GenBank/DDBJ databases">
        <title>Draft genome of Pyxidicoccus fallax type strain.</title>
        <authorList>
            <person name="Whitworth D.E."/>
        </authorList>
    </citation>
    <scope>NUCLEOTIDE SEQUENCE [LARGE SCALE GENOMIC DNA]</scope>
    <source>
        <strain evidence="1 2">DSM 14698</strain>
    </source>
</reference>
<name>A0A848LUH3_9BACT</name>
<proteinExistence type="predicted"/>
<sequence>MNPKVEPGALAVASPVAFDLFLTLTVTTKSGPSSDTVREPLRRAARRDFAIRVYE</sequence>
<keyword evidence="2" id="KW-1185">Reference proteome</keyword>
<evidence type="ECO:0000313" key="2">
    <source>
        <dbReference type="Proteomes" id="UP000518300"/>
    </source>
</evidence>